<sequence>MGSKISVSNAVNAAVLGALNKPSRPKIEVLFKMLVFAQQQIHGVTRPDDALPDAANVAALLFGGKTAQPTMPMS</sequence>
<evidence type="ECO:0000313" key="1">
    <source>
        <dbReference type="EMBL" id="CAJ0586402.1"/>
    </source>
</evidence>
<gene>
    <name evidence="1" type="ORF">MSPICULIGERA_LOCUS24408</name>
</gene>
<organism evidence="1 2">
    <name type="scientific">Mesorhabditis spiculigera</name>
    <dbReference type="NCBI Taxonomy" id="96644"/>
    <lineage>
        <taxon>Eukaryota</taxon>
        <taxon>Metazoa</taxon>
        <taxon>Ecdysozoa</taxon>
        <taxon>Nematoda</taxon>
        <taxon>Chromadorea</taxon>
        <taxon>Rhabditida</taxon>
        <taxon>Rhabditina</taxon>
        <taxon>Rhabditomorpha</taxon>
        <taxon>Rhabditoidea</taxon>
        <taxon>Rhabditidae</taxon>
        <taxon>Mesorhabditinae</taxon>
        <taxon>Mesorhabditis</taxon>
    </lineage>
</organism>
<proteinExistence type="predicted"/>
<protein>
    <submittedName>
        <fullName evidence="1">Uncharacterized protein</fullName>
    </submittedName>
</protein>
<dbReference type="AlphaFoldDB" id="A0AA36GI85"/>
<reference evidence="1" key="1">
    <citation type="submission" date="2023-06" db="EMBL/GenBank/DDBJ databases">
        <authorList>
            <person name="Delattre M."/>
        </authorList>
    </citation>
    <scope>NUCLEOTIDE SEQUENCE</scope>
    <source>
        <strain evidence="1">AF72</strain>
    </source>
</reference>
<evidence type="ECO:0000313" key="2">
    <source>
        <dbReference type="Proteomes" id="UP001177023"/>
    </source>
</evidence>
<name>A0AA36GI85_9BILA</name>
<feature type="non-terminal residue" evidence="1">
    <location>
        <position position="74"/>
    </location>
</feature>
<dbReference type="Proteomes" id="UP001177023">
    <property type="component" value="Unassembled WGS sequence"/>
</dbReference>
<accession>A0AA36GI85</accession>
<dbReference type="EMBL" id="CATQJA010002708">
    <property type="protein sequence ID" value="CAJ0586402.1"/>
    <property type="molecule type" value="Genomic_DNA"/>
</dbReference>
<keyword evidence="2" id="KW-1185">Reference proteome</keyword>
<comment type="caution">
    <text evidence="1">The sequence shown here is derived from an EMBL/GenBank/DDBJ whole genome shotgun (WGS) entry which is preliminary data.</text>
</comment>